<proteinExistence type="predicted"/>
<name>F8D931_HALXS</name>
<evidence type="ECO:0000313" key="2">
    <source>
        <dbReference type="Proteomes" id="UP000006794"/>
    </source>
</evidence>
<dbReference type="KEGG" id="hxa:Halxa_1000"/>
<keyword evidence="2" id="KW-1185">Reference proteome</keyword>
<dbReference type="RefSeq" id="WP_013878536.1">
    <property type="nucleotide sequence ID" value="NC_015666.1"/>
</dbReference>
<dbReference type="AlphaFoldDB" id="F8D931"/>
<organism evidence="1 2">
    <name type="scientific">Halopiger xanaduensis (strain DSM 18323 / JCM 14033 / SH-6)</name>
    <dbReference type="NCBI Taxonomy" id="797210"/>
    <lineage>
        <taxon>Archaea</taxon>
        <taxon>Methanobacteriati</taxon>
        <taxon>Methanobacteriota</taxon>
        <taxon>Stenosarchaea group</taxon>
        <taxon>Halobacteria</taxon>
        <taxon>Halobacteriales</taxon>
        <taxon>Natrialbaceae</taxon>
        <taxon>Halopiger</taxon>
    </lineage>
</organism>
<dbReference type="EMBL" id="CP002839">
    <property type="protein sequence ID" value="AEH35636.1"/>
    <property type="molecule type" value="Genomic_DNA"/>
</dbReference>
<evidence type="ECO:0000313" key="1">
    <source>
        <dbReference type="EMBL" id="AEH35636.1"/>
    </source>
</evidence>
<dbReference type="GeneID" id="10795973"/>
<dbReference type="HOGENOM" id="CLU_490597_0_0_2"/>
<sequence length="555" mass="62650">MTEEPLENASSLPIRAGQVALLLSLLAVREAVSFPIQLEFAHVAATAALTLLLAEAYLSLSRRSILPEEHERRVNEFLIGVAQNPAAWPVKSVIKMAERRNENIRHQRAVVEAEQFLAEIEETVAEDFRQEDWLSDEYDAESVAEKVVSRAEHTGPFAVKEVVAPEILALPTDDRLVVTVLIIVRHQRAADGGIYEHKDAISQCLENFDFTHPGEAELKLLHGFDDLREILDSEDGMGRRVALETDVDDPEQTYEELMNAHYPFGKTYPEYDKTTLREYKKNIAELVQAELSVGGAQSRVLDAIKEERERLKQELGSRDTFLLALRVIDWDGSVDGYDDIDRPLARKFDDHIKIGRTYTVDDEAERDEDVRVNMWLVSVESRYPSGDAFYRSEVEPVLPDEVVGYATRIDTPLGPDYDREELYEDAQSRDLVDEIISQADILFTGQQDEEITLRAIENMVDRDVSAEDLLGAVQLDSVTDATAEESRDFSEYRGDIEAELGIDSVFEWGDVSPERAGKEINALVDVGDRERWTELASSLIDTVRRCRPPQQIAAA</sequence>
<protein>
    <submittedName>
        <fullName evidence="1">Uncharacterized protein</fullName>
    </submittedName>
</protein>
<dbReference type="Proteomes" id="UP000006794">
    <property type="component" value="Chromosome"/>
</dbReference>
<reference evidence="1 2" key="1">
    <citation type="journal article" date="2012" name="Stand. Genomic Sci.">
        <title>Complete genome sequence of Halopiger xanaduensis type strain (SH-6(T)).</title>
        <authorList>
            <person name="Anderson I."/>
            <person name="Tindall B.J."/>
            <person name="Rohde M."/>
            <person name="Lucas S."/>
            <person name="Han J."/>
            <person name="Lapidus A."/>
            <person name="Cheng J.F."/>
            <person name="Goodwin L."/>
            <person name="Pitluck S."/>
            <person name="Peters L."/>
            <person name="Pati A."/>
            <person name="Mikhailova N."/>
            <person name="Pagani I."/>
            <person name="Teshima H."/>
            <person name="Han C."/>
            <person name="Tapia R."/>
            <person name="Land M."/>
            <person name="Woyke T."/>
            <person name="Klenk H.P."/>
            <person name="Kyrpides N."/>
            <person name="Ivanova N."/>
        </authorList>
    </citation>
    <scope>NUCLEOTIDE SEQUENCE [LARGE SCALE GENOMIC DNA]</scope>
    <source>
        <strain evidence="2">DSM 18323 / JCM 14033 / SH-6</strain>
    </source>
</reference>
<accession>F8D931</accession>
<gene>
    <name evidence="1" type="ordered locus">Halxa_1000</name>
</gene>